<evidence type="ECO:0000313" key="1">
    <source>
        <dbReference type="EMBL" id="TCT06788.1"/>
    </source>
</evidence>
<organism evidence="1 2">
    <name type="scientific">Aquabacter spiritensis</name>
    <dbReference type="NCBI Taxonomy" id="933073"/>
    <lineage>
        <taxon>Bacteria</taxon>
        <taxon>Pseudomonadati</taxon>
        <taxon>Pseudomonadota</taxon>
        <taxon>Alphaproteobacteria</taxon>
        <taxon>Hyphomicrobiales</taxon>
        <taxon>Xanthobacteraceae</taxon>
        <taxon>Aquabacter</taxon>
    </lineage>
</organism>
<gene>
    <name evidence="1" type="ORF">EDC64_102268</name>
</gene>
<accession>A0A4V2UYB8</accession>
<dbReference type="OrthoDB" id="894286at2"/>
<keyword evidence="2" id="KW-1185">Reference proteome</keyword>
<dbReference type="EMBL" id="SMAI01000002">
    <property type="protein sequence ID" value="TCT06788.1"/>
    <property type="molecule type" value="Genomic_DNA"/>
</dbReference>
<comment type="caution">
    <text evidence="1">The sequence shown here is derived from an EMBL/GenBank/DDBJ whole genome shotgun (WGS) entry which is preliminary data.</text>
</comment>
<sequence length="206" mass="22182">MPLQNRVDPFGRILAVPERGLLMGNRGGRLHDPATRTLLGRTFASRRWICCTLAERGRPRRVMGAGYTELFFLDEVVALAAGHRPCFACRGDAARAFAHAFGGASAMSAPTAEAIDHRLHAERRSAERPDPARRRHAAGALPDGAIYAAEGTAFALRGSRRLKFGFGGWSDAGPRPDGPLALLTPLSTLAALAHGYRPLWHPSADV</sequence>
<dbReference type="AlphaFoldDB" id="A0A4V2UYB8"/>
<proteinExistence type="predicted"/>
<name>A0A4V2UYB8_9HYPH</name>
<protein>
    <submittedName>
        <fullName evidence="1">Uncharacterized protein</fullName>
    </submittedName>
</protein>
<dbReference type="RefSeq" id="WP_132030263.1">
    <property type="nucleotide sequence ID" value="NZ_SMAI01000002.1"/>
</dbReference>
<dbReference type="Proteomes" id="UP000294664">
    <property type="component" value="Unassembled WGS sequence"/>
</dbReference>
<evidence type="ECO:0000313" key="2">
    <source>
        <dbReference type="Proteomes" id="UP000294664"/>
    </source>
</evidence>
<reference evidence="1 2" key="1">
    <citation type="submission" date="2019-03" db="EMBL/GenBank/DDBJ databases">
        <title>Genomic Encyclopedia of Type Strains, Phase IV (KMG-IV): sequencing the most valuable type-strain genomes for metagenomic binning, comparative biology and taxonomic classification.</title>
        <authorList>
            <person name="Goeker M."/>
        </authorList>
    </citation>
    <scope>NUCLEOTIDE SEQUENCE [LARGE SCALE GENOMIC DNA]</scope>
    <source>
        <strain evidence="1 2">DSM 9035</strain>
    </source>
</reference>